<name>A0A0R3TST7_RODNA</name>
<reference evidence="1 2" key="2">
    <citation type="submission" date="2018-11" db="EMBL/GenBank/DDBJ databases">
        <authorList>
            <consortium name="Pathogen Informatics"/>
        </authorList>
    </citation>
    <scope>NUCLEOTIDE SEQUENCE [LARGE SCALE GENOMIC DNA]</scope>
</reference>
<sequence length="239" mass="27467">MIAMVLEILDWIRHYDVHGRLKYKFYFTFLYDYGDNSNKTDDEKREIIKQIREVSHSKWKKILQSYLISSSTVAEGESLDDAINVVSGALVDFFADLDVTPTDLALGLTLLRWQSLQWIGGHSRVPAENVLQQTDPVTTDIAAPLDLDVSNPIEKLEKNWLHISYLRRYSHLVNASYGWTWYVTENPCDCTAFGRLFRHLSCRYAILILGYLTSKTYCLSTRLTDMNGLASCLASLPWK</sequence>
<accession>A0A0R3TST7</accession>
<evidence type="ECO:0000313" key="3">
    <source>
        <dbReference type="WBParaSite" id="HNAJ_0001073401-mRNA-1"/>
    </source>
</evidence>
<dbReference type="OrthoDB" id="438440at2759"/>
<keyword evidence="2" id="KW-1185">Reference proteome</keyword>
<dbReference type="WBParaSite" id="HNAJ_0001073401-mRNA-1">
    <property type="protein sequence ID" value="HNAJ_0001073401-mRNA-1"/>
    <property type="gene ID" value="HNAJ_0001073401"/>
</dbReference>
<organism evidence="3">
    <name type="scientific">Rodentolepis nana</name>
    <name type="common">Dwarf tapeworm</name>
    <name type="synonym">Hymenolepis nana</name>
    <dbReference type="NCBI Taxonomy" id="102285"/>
    <lineage>
        <taxon>Eukaryota</taxon>
        <taxon>Metazoa</taxon>
        <taxon>Spiralia</taxon>
        <taxon>Lophotrochozoa</taxon>
        <taxon>Platyhelminthes</taxon>
        <taxon>Cestoda</taxon>
        <taxon>Eucestoda</taxon>
        <taxon>Cyclophyllidea</taxon>
        <taxon>Hymenolepididae</taxon>
        <taxon>Rodentolepis</taxon>
    </lineage>
</organism>
<dbReference type="Proteomes" id="UP000278807">
    <property type="component" value="Unassembled WGS sequence"/>
</dbReference>
<dbReference type="EMBL" id="UZAE01013185">
    <property type="protein sequence ID" value="VDO08622.1"/>
    <property type="molecule type" value="Genomic_DNA"/>
</dbReference>
<protein>
    <submittedName>
        <fullName evidence="3">SWIM-type domain-containing protein</fullName>
    </submittedName>
</protein>
<proteinExistence type="predicted"/>
<evidence type="ECO:0000313" key="1">
    <source>
        <dbReference type="EMBL" id="VDO08622.1"/>
    </source>
</evidence>
<reference evidence="3" key="1">
    <citation type="submission" date="2017-02" db="UniProtKB">
        <authorList>
            <consortium name="WormBaseParasite"/>
        </authorList>
    </citation>
    <scope>IDENTIFICATION</scope>
</reference>
<dbReference type="AlphaFoldDB" id="A0A0R3TST7"/>
<evidence type="ECO:0000313" key="2">
    <source>
        <dbReference type="Proteomes" id="UP000278807"/>
    </source>
</evidence>
<gene>
    <name evidence="1" type="ORF">HNAJ_LOCUS10729</name>
</gene>